<accession>A0AA88XF32</accession>
<evidence type="ECO:0008006" key="8">
    <source>
        <dbReference type="Google" id="ProtNLM"/>
    </source>
</evidence>
<dbReference type="InterPro" id="IPR019775">
    <property type="entry name" value="WD40_repeat_CS"/>
</dbReference>
<evidence type="ECO:0000313" key="6">
    <source>
        <dbReference type="EMBL" id="KAK3084253.1"/>
    </source>
</evidence>
<feature type="region of interest" description="Disordered" evidence="5">
    <location>
        <begin position="62"/>
        <end position="85"/>
    </location>
</feature>
<evidence type="ECO:0000256" key="2">
    <source>
        <dbReference type="ARBA" id="ARBA00022737"/>
    </source>
</evidence>
<dbReference type="SUPFAM" id="SSF50978">
    <property type="entry name" value="WD40 repeat-like"/>
    <property type="match status" value="1"/>
</dbReference>
<feature type="repeat" description="WD" evidence="4">
    <location>
        <begin position="153"/>
        <end position="195"/>
    </location>
</feature>
<evidence type="ECO:0000256" key="1">
    <source>
        <dbReference type="ARBA" id="ARBA00022574"/>
    </source>
</evidence>
<evidence type="ECO:0000313" key="7">
    <source>
        <dbReference type="Proteomes" id="UP001186944"/>
    </source>
</evidence>
<dbReference type="InterPro" id="IPR020472">
    <property type="entry name" value="WD40_PAC1"/>
</dbReference>
<dbReference type="PROSITE" id="PS50294">
    <property type="entry name" value="WD_REPEATS_REGION"/>
    <property type="match status" value="2"/>
</dbReference>
<dbReference type="EMBL" id="VSWD01000013">
    <property type="protein sequence ID" value="KAK3084253.1"/>
    <property type="molecule type" value="Genomic_DNA"/>
</dbReference>
<dbReference type="AlphaFoldDB" id="A0AA88XF32"/>
<keyword evidence="3" id="KW-0833">Ubl conjugation pathway</keyword>
<dbReference type="InterPro" id="IPR015943">
    <property type="entry name" value="WD40/YVTN_repeat-like_dom_sf"/>
</dbReference>
<sequence length="357" mass="40170">VDELKSPVPAFGHNNRPVARETWSCAWAPDSSYFAWSCGDKIVRLIPWDRINGRLSKRSRQYSGETEESLSSQIENHDAQEEDRSESNRRSVFVIDCKENVWSVAFGSGTSKDYWRHQWRRFEFDTSLVLATGLQTGKIKLWNCVTGNLMLELLDHKDVVRSLNFCPNGNLNLASASCDGTLKLWDLDDDGNMYKTLRPGSKWIFSCRWSHDGKMLVATGANKLVAVYHTNDLSVCRKLQGHNHDVVSCEFSPDSAMLATASFDTRIIIWDPHTGDILKELGHLFPPPRLIFAGGANDHYIRGISFSCDGLQLCSVCDDSYLRVWHLDDVTDPICVAQHNNALCCAFSPNGHRISVG</sequence>
<gene>
    <name evidence="6" type="ORF">FSP39_010709</name>
</gene>
<evidence type="ECO:0000256" key="4">
    <source>
        <dbReference type="PROSITE-ProRule" id="PRU00221"/>
    </source>
</evidence>
<dbReference type="PROSITE" id="PS00678">
    <property type="entry name" value="WD_REPEATS_1"/>
    <property type="match status" value="1"/>
</dbReference>
<dbReference type="PANTHER" id="PTHR15622:SF2">
    <property type="entry name" value="U4_U6 SMALL NUCLEAR RIBONUCLEOPROTEIN PRP4"/>
    <property type="match status" value="1"/>
</dbReference>
<dbReference type="Proteomes" id="UP001186944">
    <property type="component" value="Unassembled WGS sequence"/>
</dbReference>
<dbReference type="PRINTS" id="PR00320">
    <property type="entry name" value="GPROTEINBRPT"/>
</dbReference>
<dbReference type="InterPro" id="IPR001680">
    <property type="entry name" value="WD40_rpt"/>
</dbReference>
<evidence type="ECO:0000256" key="3">
    <source>
        <dbReference type="ARBA" id="ARBA00022786"/>
    </source>
</evidence>
<name>A0AA88XF32_PINIB</name>
<feature type="non-terminal residue" evidence="6">
    <location>
        <position position="1"/>
    </location>
</feature>
<keyword evidence="7" id="KW-1185">Reference proteome</keyword>
<evidence type="ECO:0000256" key="5">
    <source>
        <dbReference type="SAM" id="MobiDB-lite"/>
    </source>
</evidence>
<feature type="compositionally biased region" description="Polar residues" evidence="5">
    <location>
        <begin position="62"/>
        <end position="74"/>
    </location>
</feature>
<dbReference type="PROSITE" id="PS50082">
    <property type="entry name" value="WD_REPEATS_2"/>
    <property type="match status" value="2"/>
</dbReference>
<reference evidence="6" key="1">
    <citation type="submission" date="2019-08" db="EMBL/GenBank/DDBJ databases">
        <title>The improved chromosome-level genome for the pearl oyster Pinctada fucata martensii using PacBio sequencing and Hi-C.</title>
        <authorList>
            <person name="Zheng Z."/>
        </authorList>
    </citation>
    <scope>NUCLEOTIDE SEQUENCE</scope>
    <source>
        <strain evidence="6">ZZ-2019</strain>
        <tissue evidence="6">Adductor muscle</tissue>
    </source>
</reference>
<comment type="caution">
    <text evidence="6">The sequence shown here is derived from an EMBL/GenBank/DDBJ whole genome shotgun (WGS) entry which is preliminary data.</text>
</comment>
<dbReference type="PANTHER" id="PTHR15622">
    <property type="entry name" value="WD40 REPEAT PROTEIN"/>
    <property type="match status" value="1"/>
</dbReference>
<dbReference type="GO" id="GO:0000209">
    <property type="term" value="P:protein polyubiquitination"/>
    <property type="evidence" value="ECO:0007669"/>
    <property type="project" value="TreeGrafter"/>
</dbReference>
<keyword evidence="2" id="KW-0677">Repeat</keyword>
<protein>
    <recommendedName>
        <fullName evidence="8">WD repeat-containing protein 55 homolog</fullName>
    </recommendedName>
</protein>
<organism evidence="6 7">
    <name type="scientific">Pinctada imbricata</name>
    <name type="common">Atlantic pearl-oyster</name>
    <name type="synonym">Pinctada martensii</name>
    <dbReference type="NCBI Taxonomy" id="66713"/>
    <lineage>
        <taxon>Eukaryota</taxon>
        <taxon>Metazoa</taxon>
        <taxon>Spiralia</taxon>
        <taxon>Lophotrochozoa</taxon>
        <taxon>Mollusca</taxon>
        <taxon>Bivalvia</taxon>
        <taxon>Autobranchia</taxon>
        <taxon>Pteriomorphia</taxon>
        <taxon>Pterioida</taxon>
        <taxon>Pterioidea</taxon>
        <taxon>Pteriidae</taxon>
        <taxon>Pinctada</taxon>
    </lineage>
</organism>
<dbReference type="SMART" id="SM00320">
    <property type="entry name" value="WD40"/>
    <property type="match status" value="6"/>
</dbReference>
<feature type="repeat" description="WD" evidence="4">
    <location>
        <begin position="239"/>
        <end position="280"/>
    </location>
</feature>
<dbReference type="InterPro" id="IPR051983">
    <property type="entry name" value="WSB_SOCS-box_domain"/>
</dbReference>
<dbReference type="InterPro" id="IPR036322">
    <property type="entry name" value="WD40_repeat_dom_sf"/>
</dbReference>
<keyword evidence="1 4" id="KW-0853">WD repeat</keyword>
<dbReference type="Gene3D" id="2.130.10.10">
    <property type="entry name" value="YVTN repeat-like/Quinoprotein amine dehydrogenase"/>
    <property type="match status" value="3"/>
</dbReference>
<dbReference type="Pfam" id="PF00400">
    <property type="entry name" value="WD40"/>
    <property type="match status" value="5"/>
</dbReference>
<proteinExistence type="predicted"/>